<dbReference type="Proteomes" id="UP000271974">
    <property type="component" value="Unassembled WGS sequence"/>
</dbReference>
<keyword evidence="3" id="KW-1185">Reference proteome</keyword>
<organism evidence="2 3">
    <name type="scientific">Elysia chlorotica</name>
    <name type="common">Eastern emerald elysia</name>
    <name type="synonym">Sea slug</name>
    <dbReference type="NCBI Taxonomy" id="188477"/>
    <lineage>
        <taxon>Eukaryota</taxon>
        <taxon>Metazoa</taxon>
        <taxon>Spiralia</taxon>
        <taxon>Lophotrochozoa</taxon>
        <taxon>Mollusca</taxon>
        <taxon>Gastropoda</taxon>
        <taxon>Heterobranchia</taxon>
        <taxon>Euthyneura</taxon>
        <taxon>Panpulmonata</taxon>
        <taxon>Sacoglossa</taxon>
        <taxon>Placobranchoidea</taxon>
        <taxon>Plakobranchidae</taxon>
        <taxon>Elysia</taxon>
    </lineage>
</organism>
<comment type="caution">
    <text evidence="2">The sequence shown here is derived from an EMBL/GenBank/DDBJ whole genome shotgun (WGS) entry which is preliminary data.</text>
</comment>
<proteinExistence type="predicted"/>
<evidence type="ECO:0000313" key="3">
    <source>
        <dbReference type="Proteomes" id="UP000271974"/>
    </source>
</evidence>
<reference evidence="2 3" key="1">
    <citation type="submission" date="2019-01" db="EMBL/GenBank/DDBJ databases">
        <title>A draft genome assembly of the solar-powered sea slug Elysia chlorotica.</title>
        <authorList>
            <person name="Cai H."/>
            <person name="Li Q."/>
            <person name="Fang X."/>
            <person name="Li J."/>
            <person name="Curtis N.E."/>
            <person name="Altenburger A."/>
            <person name="Shibata T."/>
            <person name="Feng M."/>
            <person name="Maeda T."/>
            <person name="Schwartz J.A."/>
            <person name="Shigenobu S."/>
            <person name="Lundholm N."/>
            <person name="Nishiyama T."/>
            <person name="Yang H."/>
            <person name="Hasebe M."/>
            <person name="Li S."/>
            <person name="Pierce S.K."/>
            <person name="Wang J."/>
        </authorList>
    </citation>
    <scope>NUCLEOTIDE SEQUENCE [LARGE SCALE GENOMIC DNA]</scope>
    <source>
        <strain evidence="2">EC2010</strain>
        <tissue evidence="2">Whole organism of an adult</tissue>
    </source>
</reference>
<sequence length="127" mass="14262">MSPWFSGCVTGSSFLLQTKNLDLDLDQPGATRFSKISTFSPVLLLAEPEARLIMTSLLRKCRVVPIQFVLAGAALLIYVIYSQRPEKINLESKWAELRDEELKKYASVREVGLEFVRKAGRVGNSIE</sequence>
<dbReference type="EMBL" id="RQTK01000240">
    <property type="protein sequence ID" value="RUS83526.1"/>
    <property type="molecule type" value="Genomic_DNA"/>
</dbReference>
<evidence type="ECO:0000313" key="2">
    <source>
        <dbReference type="EMBL" id="RUS83526.1"/>
    </source>
</evidence>
<keyword evidence="1" id="KW-1133">Transmembrane helix</keyword>
<keyword evidence="1" id="KW-0812">Transmembrane</keyword>
<accession>A0A3S1BH48</accession>
<evidence type="ECO:0000256" key="1">
    <source>
        <dbReference type="SAM" id="Phobius"/>
    </source>
</evidence>
<feature type="non-terminal residue" evidence="2">
    <location>
        <position position="127"/>
    </location>
</feature>
<gene>
    <name evidence="2" type="ORF">EGW08_008705</name>
</gene>
<feature type="transmembrane region" description="Helical" evidence="1">
    <location>
        <begin position="63"/>
        <end position="81"/>
    </location>
</feature>
<dbReference type="AlphaFoldDB" id="A0A3S1BH48"/>
<keyword evidence="1" id="KW-0472">Membrane</keyword>
<protein>
    <submittedName>
        <fullName evidence="2">Uncharacterized protein</fullName>
    </submittedName>
</protein>
<name>A0A3S1BH48_ELYCH</name>